<dbReference type="EMBL" id="CM020618">
    <property type="protein sequence ID" value="KAK1860519.1"/>
    <property type="molecule type" value="Genomic_DNA"/>
</dbReference>
<protein>
    <submittedName>
        <fullName evidence="1">Uncharacterized protein</fullName>
    </submittedName>
</protein>
<accession>A0ACC3BRF0</accession>
<comment type="caution">
    <text evidence="1">The sequence shown here is derived from an EMBL/GenBank/DDBJ whole genome shotgun (WGS) entry which is preliminary data.</text>
</comment>
<name>A0ACC3BRF0_PYRYE</name>
<evidence type="ECO:0000313" key="2">
    <source>
        <dbReference type="Proteomes" id="UP000798662"/>
    </source>
</evidence>
<sequence length="163" mass="17146">MSSLPGAAWDPPPPPATAPSCSSAQLDKLIEAADRTKLRAYADYSKFRVGAALLAADGSIFSGCNVENSSYGLTMCAERVAVFTAVAAGVTSFRAVVVTHDAKGTYVYPCGACRQVLSEFGDMDVYCVSPDGKVARSRLSQLLPQAFSKAELDKVALERSATP</sequence>
<keyword evidence="2" id="KW-1185">Reference proteome</keyword>
<gene>
    <name evidence="1" type="ORF">I4F81_003108</name>
</gene>
<dbReference type="Proteomes" id="UP000798662">
    <property type="component" value="Chromosome 1"/>
</dbReference>
<evidence type="ECO:0000313" key="1">
    <source>
        <dbReference type="EMBL" id="KAK1860519.1"/>
    </source>
</evidence>
<reference evidence="1" key="1">
    <citation type="submission" date="2019-11" db="EMBL/GenBank/DDBJ databases">
        <title>Nori genome reveals adaptations in red seaweeds to the harsh intertidal environment.</title>
        <authorList>
            <person name="Wang D."/>
            <person name="Mao Y."/>
        </authorList>
    </citation>
    <scope>NUCLEOTIDE SEQUENCE</scope>
    <source>
        <tissue evidence="1">Gametophyte</tissue>
    </source>
</reference>
<proteinExistence type="predicted"/>
<organism evidence="1 2">
    <name type="scientific">Pyropia yezoensis</name>
    <name type="common">Susabi-nori</name>
    <name type="synonym">Porphyra yezoensis</name>
    <dbReference type="NCBI Taxonomy" id="2788"/>
    <lineage>
        <taxon>Eukaryota</taxon>
        <taxon>Rhodophyta</taxon>
        <taxon>Bangiophyceae</taxon>
        <taxon>Bangiales</taxon>
        <taxon>Bangiaceae</taxon>
        <taxon>Pyropia</taxon>
    </lineage>
</organism>